<protein>
    <submittedName>
        <fullName evidence="2">Uncharacterized protein</fullName>
    </submittedName>
</protein>
<feature type="region of interest" description="Disordered" evidence="1">
    <location>
        <begin position="1"/>
        <end position="79"/>
    </location>
</feature>
<comment type="caution">
    <text evidence="2">The sequence shown here is derived from an EMBL/GenBank/DDBJ whole genome shotgun (WGS) entry which is preliminary data.</text>
</comment>
<feature type="compositionally biased region" description="Acidic residues" evidence="1">
    <location>
        <begin position="68"/>
        <end position="79"/>
    </location>
</feature>
<name>A0A9D2J4A6_9MICO</name>
<reference evidence="2" key="2">
    <citation type="submission" date="2021-04" db="EMBL/GenBank/DDBJ databases">
        <authorList>
            <person name="Gilroy R."/>
        </authorList>
    </citation>
    <scope>NUCLEOTIDE SEQUENCE</scope>
    <source>
        <strain evidence="2">ChiGjej4B4-7305</strain>
    </source>
</reference>
<dbReference type="Proteomes" id="UP000824037">
    <property type="component" value="Unassembled WGS sequence"/>
</dbReference>
<feature type="compositionally biased region" description="Basic and acidic residues" evidence="1">
    <location>
        <begin position="35"/>
        <end position="54"/>
    </location>
</feature>
<gene>
    <name evidence="2" type="ORF">H9815_10060</name>
</gene>
<organism evidence="2 3">
    <name type="scientific">Candidatus Ruania gallistercoris</name>
    <dbReference type="NCBI Taxonomy" id="2838746"/>
    <lineage>
        <taxon>Bacteria</taxon>
        <taxon>Bacillati</taxon>
        <taxon>Actinomycetota</taxon>
        <taxon>Actinomycetes</taxon>
        <taxon>Micrococcales</taxon>
        <taxon>Ruaniaceae</taxon>
        <taxon>Ruania</taxon>
    </lineage>
</organism>
<sequence length="79" mass="8483">MSTRPGPDSWQDAGLVDALDDEPVNLVQEAEDTDPGDRGEDYRPHTARPDRAGQADEADVADQAVVVPDEDEDAGTEGY</sequence>
<evidence type="ECO:0000313" key="2">
    <source>
        <dbReference type="EMBL" id="HIZ36111.1"/>
    </source>
</evidence>
<feature type="compositionally biased region" description="Acidic residues" evidence="1">
    <location>
        <begin position="18"/>
        <end position="34"/>
    </location>
</feature>
<accession>A0A9D2J4A6</accession>
<evidence type="ECO:0000256" key="1">
    <source>
        <dbReference type="SAM" id="MobiDB-lite"/>
    </source>
</evidence>
<proteinExistence type="predicted"/>
<dbReference type="EMBL" id="DXBY01000169">
    <property type="protein sequence ID" value="HIZ36111.1"/>
    <property type="molecule type" value="Genomic_DNA"/>
</dbReference>
<evidence type="ECO:0000313" key="3">
    <source>
        <dbReference type="Proteomes" id="UP000824037"/>
    </source>
</evidence>
<reference evidence="2" key="1">
    <citation type="journal article" date="2021" name="PeerJ">
        <title>Extensive microbial diversity within the chicken gut microbiome revealed by metagenomics and culture.</title>
        <authorList>
            <person name="Gilroy R."/>
            <person name="Ravi A."/>
            <person name="Getino M."/>
            <person name="Pursley I."/>
            <person name="Horton D.L."/>
            <person name="Alikhan N.F."/>
            <person name="Baker D."/>
            <person name="Gharbi K."/>
            <person name="Hall N."/>
            <person name="Watson M."/>
            <person name="Adriaenssens E.M."/>
            <person name="Foster-Nyarko E."/>
            <person name="Jarju S."/>
            <person name="Secka A."/>
            <person name="Antonio M."/>
            <person name="Oren A."/>
            <person name="Chaudhuri R.R."/>
            <person name="La Ragione R."/>
            <person name="Hildebrand F."/>
            <person name="Pallen M.J."/>
        </authorList>
    </citation>
    <scope>NUCLEOTIDE SEQUENCE</scope>
    <source>
        <strain evidence="2">ChiGjej4B4-7305</strain>
    </source>
</reference>
<dbReference type="AlphaFoldDB" id="A0A9D2J4A6"/>